<proteinExistence type="predicted"/>
<organism evidence="1 2">
    <name type="scientific">Candidatus Ryanbacteria bacterium RIFCSPHIGHO2_01_45_13</name>
    <dbReference type="NCBI Taxonomy" id="1802112"/>
    <lineage>
        <taxon>Bacteria</taxon>
        <taxon>Candidatus Ryaniibacteriota</taxon>
    </lineage>
</organism>
<dbReference type="AlphaFoldDB" id="A0A1G2FYJ4"/>
<dbReference type="Proteomes" id="UP000176700">
    <property type="component" value="Unassembled WGS sequence"/>
</dbReference>
<comment type="caution">
    <text evidence="1">The sequence shown here is derived from an EMBL/GenBank/DDBJ whole genome shotgun (WGS) entry which is preliminary data.</text>
</comment>
<protein>
    <submittedName>
        <fullName evidence="1">Uncharacterized protein</fullName>
    </submittedName>
</protein>
<dbReference type="EMBL" id="MHNI01000011">
    <property type="protein sequence ID" value="OGZ43144.1"/>
    <property type="molecule type" value="Genomic_DNA"/>
</dbReference>
<evidence type="ECO:0000313" key="2">
    <source>
        <dbReference type="Proteomes" id="UP000176700"/>
    </source>
</evidence>
<gene>
    <name evidence="1" type="ORF">A2W41_00415</name>
</gene>
<sequence length="104" mass="11966">MNECGFANKEVFMTADKIREALSIYQAKFTAEEISKWRFPDDQKAVPFLKATLSHAHWMIDEIYGFLAEGKIEKAHRWLGFIQGVLWATGQYTIEDLAAHSRSL</sequence>
<reference evidence="1 2" key="1">
    <citation type="journal article" date="2016" name="Nat. Commun.">
        <title>Thousands of microbial genomes shed light on interconnected biogeochemical processes in an aquifer system.</title>
        <authorList>
            <person name="Anantharaman K."/>
            <person name="Brown C.T."/>
            <person name="Hug L.A."/>
            <person name="Sharon I."/>
            <person name="Castelle C.J."/>
            <person name="Probst A.J."/>
            <person name="Thomas B.C."/>
            <person name="Singh A."/>
            <person name="Wilkins M.J."/>
            <person name="Karaoz U."/>
            <person name="Brodie E.L."/>
            <person name="Williams K.H."/>
            <person name="Hubbard S.S."/>
            <person name="Banfield J.F."/>
        </authorList>
    </citation>
    <scope>NUCLEOTIDE SEQUENCE [LARGE SCALE GENOMIC DNA]</scope>
</reference>
<accession>A0A1G2FYJ4</accession>
<evidence type="ECO:0000313" key="1">
    <source>
        <dbReference type="EMBL" id="OGZ43144.1"/>
    </source>
</evidence>
<name>A0A1G2FYJ4_9BACT</name>